<dbReference type="InterPro" id="IPR029033">
    <property type="entry name" value="His_PPase_superfam"/>
</dbReference>
<sequence length="364" mass="38396">MHHTRPWITAGVALVGAGLLAATPGAASMSGPLPTLGTPDIQLTATDMVLEFVRHGLSTDNVQLINGSVAPGAHLADYPDPYNGFHQAEAVGQALFDEYGTDGVDGIFASGLVRTQETAAPFAGLMGMDVANLSGLNEINAGIWEGIQSSTVDQFKAVALSYLMAPMLWTYGLYSVPLLGSSDFNGMAFNDRFGDAVQAIYDHSLSLDDPTMHDVAFSHGGAIMVWTLMNVKNPDFDLLLEHPLTNTSRVVIEGNPTDGWTLVNWDGVEVSATPDSMTGLIVDVRDLIVAPQMASYHIQQALLSMDPDQITSAIQTGFQDVFNAVTQFPQAVFETLSGAFGDATSGGVEATNDAIGDVVASLAS</sequence>
<name>A0A1A2NJY3_MYCSD</name>
<evidence type="ECO:0000313" key="3">
    <source>
        <dbReference type="Proteomes" id="UP000093943"/>
    </source>
</evidence>
<accession>A0A1A2NJY3</accession>
<proteinExistence type="predicted"/>
<evidence type="ECO:0000256" key="1">
    <source>
        <dbReference type="SAM" id="SignalP"/>
    </source>
</evidence>
<evidence type="ECO:0000313" key="2">
    <source>
        <dbReference type="EMBL" id="OBI25418.1"/>
    </source>
</evidence>
<dbReference type="InterPro" id="IPR013078">
    <property type="entry name" value="His_Pase_superF_clade-1"/>
</dbReference>
<dbReference type="Pfam" id="PF00300">
    <property type="entry name" value="His_Phos_1"/>
    <property type="match status" value="1"/>
</dbReference>
<dbReference type="RefSeq" id="WP_064923900.1">
    <property type="nucleotide sequence ID" value="NZ_LZJK01000151.1"/>
</dbReference>
<dbReference type="CDD" id="cd07067">
    <property type="entry name" value="HP_PGM_like"/>
    <property type="match status" value="1"/>
</dbReference>
<feature type="signal peptide" evidence="1">
    <location>
        <begin position="1"/>
        <end position="21"/>
    </location>
</feature>
<gene>
    <name evidence="2" type="ORF">A5710_09460</name>
</gene>
<dbReference type="SUPFAM" id="SSF53254">
    <property type="entry name" value="Phosphoglycerate mutase-like"/>
    <property type="match status" value="1"/>
</dbReference>
<evidence type="ECO:0008006" key="4">
    <source>
        <dbReference type="Google" id="ProtNLM"/>
    </source>
</evidence>
<dbReference type="Gene3D" id="3.40.50.1240">
    <property type="entry name" value="Phosphoglycerate mutase-like"/>
    <property type="match status" value="1"/>
</dbReference>
<reference evidence="3" key="1">
    <citation type="submission" date="2016-06" db="EMBL/GenBank/DDBJ databases">
        <authorList>
            <person name="Sutton G."/>
            <person name="Brinkac L."/>
            <person name="Sanka R."/>
            <person name="Adams M."/>
            <person name="Lau E."/>
            <person name="Sam S."/>
            <person name="Sreng N."/>
            <person name="Him V."/>
            <person name="Kerleguer A."/>
            <person name="Cheng S."/>
        </authorList>
    </citation>
    <scope>NUCLEOTIDE SEQUENCE [LARGE SCALE GENOMIC DNA]</scope>
    <source>
        <strain evidence="3">E1876</strain>
    </source>
</reference>
<organism evidence="2 3">
    <name type="scientific">Mycolicibacter sinensis (strain JDM601)</name>
    <name type="common">Mycobacterium sinense</name>
    <dbReference type="NCBI Taxonomy" id="875328"/>
    <lineage>
        <taxon>Bacteria</taxon>
        <taxon>Bacillati</taxon>
        <taxon>Actinomycetota</taxon>
        <taxon>Actinomycetes</taxon>
        <taxon>Mycobacteriales</taxon>
        <taxon>Mycobacteriaceae</taxon>
        <taxon>Mycolicibacter</taxon>
    </lineage>
</organism>
<keyword evidence="1" id="KW-0732">Signal</keyword>
<feature type="chain" id="PRO_5039474994" description="Phosphoglycerate mutase" evidence="1">
    <location>
        <begin position="22"/>
        <end position="364"/>
    </location>
</feature>
<dbReference type="AlphaFoldDB" id="A0A1A2NJY3"/>
<dbReference type="Proteomes" id="UP000093943">
    <property type="component" value="Unassembled WGS sequence"/>
</dbReference>
<comment type="caution">
    <text evidence="2">The sequence shown here is derived from an EMBL/GenBank/DDBJ whole genome shotgun (WGS) entry which is preliminary data.</text>
</comment>
<dbReference type="EMBL" id="LZKG01000154">
    <property type="protein sequence ID" value="OBI25418.1"/>
    <property type="molecule type" value="Genomic_DNA"/>
</dbReference>
<dbReference type="OrthoDB" id="9793115at2"/>
<protein>
    <recommendedName>
        <fullName evidence="4">Phosphoglycerate mutase</fullName>
    </recommendedName>
</protein>
<dbReference type="SMART" id="SM00855">
    <property type="entry name" value="PGAM"/>
    <property type="match status" value="1"/>
</dbReference>